<dbReference type="GO" id="GO:0005829">
    <property type="term" value="C:cytosol"/>
    <property type="evidence" value="ECO:0007669"/>
    <property type="project" value="TreeGrafter"/>
</dbReference>
<dbReference type="eggNOG" id="COG1399">
    <property type="taxonomic scope" value="Bacteria"/>
</dbReference>
<sequence length="181" mass="19707">MTNQNILIDNLAFAARGERLQAKLPLTEFPRLCELTTSRQGKSTGDSKHTNTAEQAGEIEFTLSGEKNALGQSFLHLTLNANLITSCQRCLSEMPLTLALNFHYLISNADEESLEDLEAEIGDDIDIQEVSQAMDVKLLIEDEVILALPIAPVHESDCAPATTQSGEKPNPFAALKGLIKS</sequence>
<evidence type="ECO:0000256" key="1">
    <source>
        <dbReference type="ARBA" id="ARBA00002868"/>
    </source>
</evidence>
<reference evidence="6 7" key="2">
    <citation type="journal article" date="2011" name="J. Bacteriol.">
        <title>Genomes of three methylotrophs from a single niche uncover genetic and metabolic divergence of Methylophilaceae.</title>
        <authorList>
            <person name="Lapidus A."/>
            <person name="Clum A."/>
            <person name="Labutti K."/>
            <person name="Kaluzhnaya M.G."/>
            <person name="Lim S."/>
            <person name="Beck D.A."/>
            <person name="Glavina Del Rio T."/>
            <person name="Nolan M."/>
            <person name="Mavromatis K."/>
            <person name="Huntemann M."/>
            <person name="Lucas S."/>
            <person name="Lidstrom M.E."/>
            <person name="Ivanova N."/>
            <person name="Chistoserdova L."/>
        </authorList>
    </citation>
    <scope>NUCLEOTIDE SEQUENCE [LARGE SCALE GENOMIC DNA]</scope>
    <source>
        <strain evidence="7">JLW8 / ATCC BAA-1282 / DSM 17540</strain>
    </source>
</reference>
<dbReference type="RefSeq" id="WP_015832089.1">
    <property type="nucleotide sequence ID" value="NC_012968.1"/>
</dbReference>
<evidence type="ECO:0000313" key="7">
    <source>
        <dbReference type="Proteomes" id="UP000002742"/>
    </source>
</evidence>
<keyword evidence="4" id="KW-0690">Ribosome biogenesis</keyword>
<dbReference type="PANTHER" id="PTHR38099:SF1">
    <property type="entry name" value="LARGE RIBOSOMAL RNA SUBUNIT ACCUMULATION PROTEIN YCED"/>
    <property type="match status" value="1"/>
</dbReference>
<dbReference type="AlphaFoldDB" id="C6WVV5"/>
<evidence type="ECO:0000313" key="6">
    <source>
        <dbReference type="EMBL" id="ACT48054.1"/>
    </source>
</evidence>
<reference evidence="7" key="1">
    <citation type="submission" date="2009-07" db="EMBL/GenBank/DDBJ databases">
        <title>Complete sequence of Methylotenera mobilis JLW8.</title>
        <authorList>
            <consortium name="US DOE Joint Genome Institute"/>
            <person name="Lucas S."/>
            <person name="Copeland A."/>
            <person name="Lapidus A."/>
            <person name="Glavina del Rio T."/>
            <person name="Tice H."/>
            <person name="Bruce D."/>
            <person name="Goodwin L."/>
            <person name="Pitluck S."/>
            <person name="LaButti K.M."/>
            <person name="Clum A."/>
            <person name="Larimer F."/>
            <person name="Land M."/>
            <person name="Hauser L."/>
            <person name="Kyrpides N."/>
            <person name="Mikhailova N."/>
            <person name="Kayluzhnaya M."/>
            <person name="Chistoserdova L."/>
        </authorList>
    </citation>
    <scope>NUCLEOTIDE SEQUENCE [LARGE SCALE GENOMIC DNA]</scope>
    <source>
        <strain evidence="7">JLW8 / ATCC BAA-1282 / DSM 17540</strain>
    </source>
</reference>
<gene>
    <name evidence="6" type="ordered locus">Mmol_1148</name>
</gene>
<keyword evidence="7" id="KW-1185">Reference proteome</keyword>
<dbReference type="InterPro" id="IPR039255">
    <property type="entry name" value="YceD_bac"/>
</dbReference>
<organism evidence="6 7">
    <name type="scientific">Methylotenera mobilis (strain JLW8 / ATCC BAA-1282 / DSM 17540)</name>
    <dbReference type="NCBI Taxonomy" id="583345"/>
    <lineage>
        <taxon>Bacteria</taxon>
        <taxon>Pseudomonadati</taxon>
        <taxon>Pseudomonadota</taxon>
        <taxon>Betaproteobacteria</taxon>
        <taxon>Nitrosomonadales</taxon>
        <taxon>Methylophilaceae</taxon>
        <taxon>Methylotenera</taxon>
    </lineage>
</organism>
<dbReference type="Pfam" id="PF02620">
    <property type="entry name" value="YceD"/>
    <property type="match status" value="1"/>
</dbReference>
<name>C6WVV5_METML</name>
<dbReference type="OrthoDB" id="5297600at2"/>
<evidence type="ECO:0000256" key="4">
    <source>
        <dbReference type="ARBA" id="ARBA00022517"/>
    </source>
</evidence>
<comment type="similarity">
    <text evidence="2">Belongs to the DUF177 domain family.</text>
</comment>
<dbReference type="InterPro" id="IPR003772">
    <property type="entry name" value="YceD"/>
</dbReference>
<accession>C6WVV5</accession>
<proteinExistence type="inferred from homology"/>
<evidence type="ECO:0000256" key="3">
    <source>
        <dbReference type="ARBA" id="ARBA00015716"/>
    </source>
</evidence>
<evidence type="ECO:0000256" key="5">
    <source>
        <dbReference type="ARBA" id="ARBA00031841"/>
    </source>
</evidence>
<dbReference type="Proteomes" id="UP000002742">
    <property type="component" value="Chromosome"/>
</dbReference>
<dbReference type="KEGG" id="mmb:Mmol_1148"/>
<dbReference type="STRING" id="583345.Mmol_1148"/>
<evidence type="ECO:0000256" key="2">
    <source>
        <dbReference type="ARBA" id="ARBA00010740"/>
    </source>
</evidence>
<dbReference type="EMBL" id="CP001672">
    <property type="protein sequence ID" value="ACT48054.1"/>
    <property type="molecule type" value="Genomic_DNA"/>
</dbReference>
<dbReference type="HOGENOM" id="CLU_094127_0_1_4"/>
<dbReference type="PANTHER" id="PTHR38099">
    <property type="entry name" value="LARGE RIBOSOMAL RNA SUBUNIT ACCUMULATION PROTEIN YCED"/>
    <property type="match status" value="1"/>
</dbReference>
<protein>
    <recommendedName>
        <fullName evidence="3">Large ribosomal RNA subunit accumulation protein YceD</fullName>
    </recommendedName>
    <alternativeName>
        <fullName evidence="5">23S rRNA accumulation protein YceD</fullName>
    </alternativeName>
</protein>
<comment type="function">
    <text evidence="1">Plays a role in synthesis, processing and/or stability of 23S rRNA.</text>
</comment>
<dbReference type="GO" id="GO:0042254">
    <property type="term" value="P:ribosome biogenesis"/>
    <property type="evidence" value="ECO:0007669"/>
    <property type="project" value="UniProtKB-KW"/>
</dbReference>